<comment type="caution">
    <text evidence="3">The sequence shown here is derived from an EMBL/GenBank/DDBJ whole genome shotgun (WGS) entry which is preliminary data.</text>
</comment>
<evidence type="ECO:0000313" key="3">
    <source>
        <dbReference type="EMBL" id="MBO8186998.1"/>
    </source>
</evidence>
<dbReference type="RefSeq" id="WP_209265785.1">
    <property type="nucleotide sequence ID" value="NZ_JAFFZN010000013.1"/>
</dbReference>
<sequence>MTGRVRAPRSAALLTLFCVGASTALSGCGGGGGDDPDAGTNGVGKLSAAKIERKAKTAAGRAKAVRVSGNVVSKGQTYRLKMRLKDSGGIGEVSAEGGSTFQLLRTGRDLYLKAGTDFWARQEGGKKPGKSDIAAAAKLKGKYVKVPEQDPAYKQLSVFTDMDTLLDGLLAMQGKRETGERTTVAGTRTIRITAGKGRGGTMDVSLEDTPFPIRMRRAGGAGTVRLSDWNDSFTLHAPKKEETVDYGKKISPDQQSG</sequence>
<feature type="chain" id="PRO_5045913572" description="Lipoprotein" evidence="2">
    <location>
        <begin position="27"/>
        <end position="257"/>
    </location>
</feature>
<feature type="compositionally biased region" description="Basic and acidic residues" evidence="1">
    <location>
        <begin position="238"/>
        <end position="251"/>
    </location>
</feature>
<keyword evidence="4" id="KW-1185">Reference proteome</keyword>
<feature type="region of interest" description="Disordered" evidence="1">
    <location>
        <begin position="237"/>
        <end position="257"/>
    </location>
</feature>
<evidence type="ECO:0000256" key="2">
    <source>
        <dbReference type="SAM" id="SignalP"/>
    </source>
</evidence>
<dbReference type="PROSITE" id="PS51257">
    <property type="entry name" value="PROKAR_LIPOPROTEIN"/>
    <property type="match status" value="1"/>
</dbReference>
<keyword evidence="2" id="KW-0732">Signal</keyword>
<reference evidence="3 4" key="1">
    <citation type="submission" date="2021-02" db="EMBL/GenBank/DDBJ databases">
        <title>Streptomyces spirodelae sp. nov., isolated from duckweed.</title>
        <authorList>
            <person name="Saimee Y."/>
            <person name="Duangmal K."/>
        </authorList>
    </citation>
    <scope>NUCLEOTIDE SEQUENCE [LARGE SCALE GENOMIC DNA]</scope>
    <source>
        <strain evidence="3 4">DW4-2</strain>
    </source>
</reference>
<evidence type="ECO:0000313" key="4">
    <source>
        <dbReference type="Proteomes" id="UP001518976"/>
    </source>
</evidence>
<organism evidence="3 4">
    <name type="scientific">Streptomyces spirodelae</name>
    <dbReference type="NCBI Taxonomy" id="2812904"/>
    <lineage>
        <taxon>Bacteria</taxon>
        <taxon>Bacillati</taxon>
        <taxon>Actinomycetota</taxon>
        <taxon>Actinomycetes</taxon>
        <taxon>Kitasatosporales</taxon>
        <taxon>Streptomycetaceae</taxon>
        <taxon>Streptomyces</taxon>
    </lineage>
</organism>
<evidence type="ECO:0000256" key="1">
    <source>
        <dbReference type="SAM" id="MobiDB-lite"/>
    </source>
</evidence>
<dbReference type="EMBL" id="JAFFZN010000013">
    <property type="protein sequence ID" value="MBO8186998.1"/>
    <property type="molecule type" value="Genomic_DNA"/>
</dbReference>
<feature type="signal peptide" evidence="2">
    <location>
        <begin position="1"/>
        <end position="26"/>
    </location>
</feature>
<gene>
    <name evidence="3" type="ORF">JW592_16220</name>
</gene>
<protein>
    <recommendedName>
        <fullName evidence="5">Lipoprotein</fullName>
    </recommendedName>
</protein>
<name>A0ABS3WV58_9ACTN</name>
<proteinExistence type="predicted"/>
<accession>A0ABS3WV58</accession>
<dbReference type="Proteomes" id="UP001518976">
    <property type="component" value="Unassembled WGS sequence"/>
</dbReference>
<evidence type="ECO:0008006" key="5">
    <source>
        <dbReference type="Google" id="ProtNLM"/>
    </source>
</evidence>